<accession>A0A166L2E9</accession>
<gene>
    <name evidence="2" type="ORF">FIBSPDRAFT_739008</name>
</gene>
<evidence type="ECO:0000313" key="3">
    <source>
        <dbReference type="Proteomes" id="UP000076532"/>
    </source>
</evidence>
<evidence type="ECO:0000313" key="2">
    <source>
        <dbReference type="EMBL" id="KZP22504.1"/>
    </source>
</evidence>
<organism evidence="2 3">
    <name type="scientific">Athelia psychrophila</name>
    <dbReference type="NCBI Taxonomy" id="1759441"/>
    <lineage>
        <taxon>Eukaryota</taxon>
        <taxon>Fungi</taxon>
        <taxon>Dikarya</taxon>
        <taxon>Basidiomycota</taxon>
        <taxon>Agaricomycotina</taxon>
        <taxon>Agaricomycetes</taxon>
        <taxon>Agaricomycetidae</taxon>
        <taxon>Atheliales</taxon>
        <taxon>Atheliaceae</taxon>
        <taxon>Athelia</taxon>
    </lineage>
</organism>
<keyword evidence="1" id="KW-0732">Signal</keyword>
<proteinExistence type="predicted"/>
<dbReference type="EMBL" id="KV417539">
    <property type="protein sequence ID" value="KZP22504.1"/>
    <property type="molecule type" value="Genomic_DNA"/>
</dbReference>
<feature type="non-terminal residue" evidence="2">
    <location>
        <position position="219"/>
    </location>
</feature>
<name>A0A166L2E9_9AGAM</name>
<keyword evidence="3" id="KW-1185">Reference proteome</keyword>
<sequence>MTLHLHLLLWIFSAMTPQEIRDRLMSEDSDFQRRMVEYLESSHHGEFIQGDHRQVEHTVADRESLPDYSNPMENLPAEPPALCDHDPDENCEKCGMRDAWWRNYETTVDDILFKANMHTCRVNRCYPTGGHCKARFPRDTFASTMLDPETGALNMKKGESHMNTFSYVIAYLLRCNHDVTSLLSGTALKAVVAYVTEYVTKSGLKTYQIFDVIKSVFDR</sequence>
<reference evidence="2 3" key="1">
    <citation type="journal article" date="2016" name="Mol. Biol. Evol.">
        <title>Comparative Genomics of Early-Diverging Mushroom-Forming Fungi Provides Insights into the Origins of Lignocellulose Decay Capabilities.</title>
        <authorList>
            <person name="Nagy L.G."/>
            <person name="Riley R."/>
            <person name="Tritt A."/>
            <person name="Adam C."/>
            <person name="Daum C."/>
            <person name="Floudas D."/>
            <person name="Sun H."/>
            <person name="Yadav J.S."/>
            <person name="Pangilinan J."/>
            <person name="Larsson K.H."/>
            <person name="Matsuura K."/>
            <person name="Barry K."/>
            <person name="Labutti K."/>
            <person name="Kuo R."/>
            <person name="Ohm R.A."/>
            <person name="Bhattacharya S.S."/>
            <person name="Shirouzu T."/>
            <person name="Yoshinaga Y."/>
            <person name="Martin F.M."/>
            <person name="Grigoriev I.V."/>
            <person name="Hibbett D.S."/>
        </authorList>
    </citation>
    <scope>NUCLEOTIDE SEQUENCE [LARGE SCALE GENOMIC DNA]</scope>
    <source>
        <strain evidence="2 3">CBS 109695</strain>
    </source>
</reference>
<dbReference type="OrthoDB" id="3229882at2759"/>
<protein>
    <recommendedName>
        <fullName evidence="4">Helitron helicase-like domain-containing protein</fullName>
    </recommendedName>
</protein>
<evidence type="ECO:0008006" key="4">
    <source>
        <dbReference type="Google" id="ProtNLM"/>
    </source>
</evidence>
<feature type="chain" id="PRO_5007876610" description="Helitron helicase-like domain-containing protein" evidence="1">
    <location>
        <begin position="18"/>
        <end position="219"/>
    </location>
</feature>
<feature type="signal peptide" evidence="1">
    <location>
        <begin position="1"/>
        <end position="17"/>
    </location>
</feature>
<dbReference type="Proteomes" id="UP000076532">
    <property type="component" value="Unassembled WGS sequence"/>
</dbReference>
<evidence type="ECO:0000256" key="1">
    <source>
        <dbReference type="SAM" id="SignalP"/>
    </source>
</evidence>
<dbReference type="AlphaFoldDB" id="A0A166L2E9"/>